<evidence type="ECO:0000256" key="4">
    <source>
        <dbReference type="ARBA" id="ARBA00022729"/>
    </source>
</evidence>
<sequence length="409" mass="43818">MACTLLFRLFLTALVVECCFGGRSLAALVEEQPLMMAYHKGALLTGNVSVHLIFYGEFTAPQRSVISDFVQSLSGTKDSLEPSVASWWGTLAKYYATSKAPLPRLLLGKQLLDAEYSLGRFLTDADLAELAARASSRSRGSLGVVLTASDVAVERFCMSRCGSHGRTSALSRGRRGGRSAYVWVGDSATQCPGQCAWPFHQPMYGPQVPPLVPPNGDVGADGAVINLASMLAGAATNPFGDGFFQGSRAAPLEAATACPGVFGKGAYPGYPGELLLDTVTEASYNAHGAYGRRFLLPALFDPLTSASHEFAGFGGLEDELRDVELIGHVSWEDCQEVSDDAGEAGEDAVVGENVPFVFVKGETPGGWIQQWVCRGVMPAMERCSPGDMEWVLWSTEAEREKRRRQLAVA</sequence>
<dbReference type="InterPro" id="IPR006766">
    <property type="entry name" value="EXORDIUM-like"/>
</dbReference>
<evidence type="ECO:0000256" key="2">
    <source>
        <dbReference type="ARBA" id="ARBA00022523"/>
    </source>
</evidence>
<keyword evidence="3" id="KW-0964">Secreted</keyword>
<evidence type="ECO:0000313" key="7">
    <source>
        <dbReference type="EMBL" id="KAG6504766.1"/>
    </source>
</evidence>
<protein>
    <recommendedName>
        <fullName evidence="9">Protein EXORDIUM</fullName>
    </recommendedName>
</protein>
<gene>
    <name evidence="7" type="ORF">ZIOFF_037113</name>
</gene>
<evidence type="ECO:0000256" key="5">
    <source>
        <dbReference type="ARBA" id="ARBA00023591"/>
    </source>
</evidence>
<dbReference type="Pfam" id="PF04674">
    <property type="entry name" value="Phi_1"/>
    <property type="match status" value="1"/>
</dbReference>
<reference evidence="7 8" key="1">
    <citation type="submission" date="2020-08" db="EMBL/GenBank/DDBJ databases">
        <title>Plant Genome Project.</title>
        <authorList>
            <person name="Zhang R.-G."/>
        </authorList>
    </citation>
    <scope>NUCLEOTIDE SEQUENCE [LARGE SCALE GENOMIC DNA]</scope>
    <source>
        <tissue evidence="7">Rhizome</tissue>
    </source>
</reference>
<evidence type="ECO:0000256" key="6">
    <source>
        <dbReference type="SAM" id="SignalP"/>
    </source>
</evidence>
<keyword evidence="2" id="KW-0052">Apoplast</keyword>
<comment type="subcellular location">
    <subcellularLocation>
        <location evidence="1">Secreted</location>
        <location evidence="1">Extracellular space</location>
        <location evidence="1">Apoplast</location>
    </subcellularLocation>
</comment>
<feature type="signal peptide" evidence="6">
    <location>
        <begin position="1"/>
        <end position="21"/>
    </location>
</feature>
<name>A0A8J5GEG6_ZINOF</name>
<dbReference type="AlphaFoldDB" id="A0A8J5GEG6"/>
<evidence type="ECO:0008006" key="9">
    <source>
        <dbReference type="Google" id="ProtNLM"/>
    </source>
</evidence>
<evidence type="ECO:0000256" key="1">
    <source>
        <dbReference type="ARBA" id="ARBA00004271"/>
    </source>
</evidence>
<dbReference type="PANTHER" id="PTHR31279:SF54">
    <property type="entry name" value="PROTEIN EXORDIUM-RELATED"/>
    <property type="match status" value="1"/>
</dbReference>
<dbReference type="PANTHER" id="PTHR31279">
    <property type="entry name" value="PROTEIN EXORDIUM-LIKE 5"/>
    <property type="match status" value="1"/>
</dbReference>
<comment type="caution">
    <text evidence="7">The sequence shown here is derived from an EMBL/GenBank/DDBJ whole genome shotgun (WGS) entry which is preliminary data.</text>
</comment>
<keyword evidence="8" id="KW-1185">Reference proteome</keyword>
<evidence type="ECO:0000313" key="8">
    <source>
        <dbReference type="Proteomes" id="UP000734854"/>
    </source>
</evidence>
<comment type="similarity">
    <text evidence="5">Belongs to the EXORDIUM family.</text>
</comment>
<evidence type="ECO:0000256" key="3">
    <source>
        <dbReference type="ARBA" id="ARBA00022525"/>
    </source>
</evidence>
<dbReference type="Proteomes" id="UP000734854">
    <property type="component" value="Unassembled WGS sequence"/>
</dbReference>
<accession>A0A8J5GEG6</accession>
<keyword evidence="4 6" id="KW-0732">Signal</keyword>
<dbReference type="GO" id="GO:0048046">
    <property type="term" value="C:apoplast"/>
    <property type="evidence" value="ECO:0007669"/>
    <property type="project" value="UniProtKB-SubCell"/>
</dbReference>
<proteinExistence type="inferred from homology"/>
<feature type="chain" id="PRO_5035150909" description="Protein EXORDIUM" evidence="6">
    <location>
        <begin position="22"/>
        <end position="409"/>
    </location>
</feature>
<organism evidence="7 8">
    <name type="scientific">Zingiber officinale</name>
    <name type="common">Ginger</name>
    <name type="synonym">Amomum zingiber</name>
    <dbReference type="NCBI Taxonomy" id="94328"/>
    <lineage>
        <taxon>Eukaryota</taxon>
        <taxon>Viridiplantae</taxon>
        <taxon>Streptophyta</taxon>
        <taxon>Embryophyta</taxon>
        <taxon>Tracheophyta</taxon>
        <taxon>Spermatophyta</taxon>
        <taxon>Magnoliopsida</taxon>
        <taxon>Liliopsida</taxon>
        <taxon>Zingiberales</taxon>
        <taxon>Zingiberaceae</taxon>
        <taxon>Zingiber</taxon>
    </lineage>
</organism>
<dbReference type="EMBL" id="JACMSC010000010">
    <property type="protein sequence ID" value="KAG6504766.1"/>
    <property type="molecule type" value="Genomic_DNA"/>
</dbReference>